<comment type="similarity">
    <text evidence="1">Belongs to the LysR transcriptional regulatory family.</text>
</comment>
<proteinExistence type="inferred from homology"/>
<dbReference type="Gene3D" id="3.40.190.290">
    <property type="match status" value="1"/>
</dbReference>
<dbReference type="PANTHER" id="PTHR30419">
    <property type="entry name" value="HTH-TYPE TRANSCRIPTIONAL REGULATOR YBHD"/>
    <property type="match status" value="1"/>
</dbReference>
<keyword evidence="4" id="KW-0804">Transcription</keyword>
<evidence type="ECO:0000313" key="7">
    <source>
        <dbReference type="Proteomes" id="UP000611629"/>
    </source>
</evidence>
<dbReference type="PROSITE" id="PS50931">
    <property type="entry name" value="HTH_LYSR"/>
    <property type="match status" value="1"/>
</dbReference>
<protein>
    <submittedName>
        <fullName evidence="6">LysR family transcriptional regulator</fullName>
    </submittedName>
</protein>
<dbReference type="GO" id="GO:0005829">
    <property type="term" value="C:cytosol"/>
    <property type="evidence" value="ECO:0007669"/>
    <property type="project" value="TreeGrafter"/>
</dbReference>
<dbReference type="Pfam" id="PF00126">
    <property type="entry name" value="HTH_1"/>
    <property type="match status" value="1"/>
</dbReference>
<gene>
    <name evidence="6" type="ORF">HZF24_02270</name>
</gene>
<keyword evidence="7" id="KW-1185">Reference proteome</keyword>
<dbReference type="InterPro" id="IPR036388">
    <property type="entry name" value="WH-like_DNA-bd_sf"/>
</dbReference>
<dbReference type="RefSeq" id="WP_179236627.1">
    <property type="nucleotide sequence ID" value="NZ_JACBNQ010000001.1"/>
</dbReference>
<dbReference type="Pfam" id="PF03466">
    <property type="entry name" value="LysR_substrate"/>
    <property type="match status" value="1"/>
</dbReference>
<dbReference type="Gene3D" id="1.10.10.10">
    <property type="entry name" value="Winged helix-like DNA-binding domain superfamily/Winged helix DNA-binding domain"/>
    <property type="match status" value="1"/>
</dbReference>
<dbReference type="GO" id="GO:0003700">
    <property type="term" value="F:DNA-binding transcription factor activity"/>
    <property type="evidence" value="ECO:0007669"/>
    <property type="project" value="InterPro"/>
</dbReference>
<dbReference type="InterPro" id="IPR050950">
    <property type="entry name" value="HTH-type_LysR_regulators"/>
</dbReference>
<evidence type="ECO:0000256" key="3">
    <source>
        <dbReference type="ARBA" id="ARBA00023125"/>
    </source>
</evidence>
<dbReference type="PRINTS" id="PR00039">
    <property type="entry name" value="HTHLYSR"/>
</dbReference>
<dbReference type="SUPFAM" id="SSF46785">
    <property type="entry name" value="Winged helix' DNA-binding domain"/>
    <property type="match status" value="1"/>
</dbReference>
<dbReference type="AlphaFoldDB" id="A0A974BHK5"/>
<dbReference type="GO" id="GO:0003677">
    <property type="term" value="F:DNA binding"/>
    <property type="evidence" value="ECO:0007669"/>
    <property type="project" value="UniProtKB-KW"/>
</dbReference>
<feature type="domain" description="HTH lysR-type" evidence="5">
    <location>
        <begin position="1"/>
        <end position="59"/>
    </location>
</feature>
<dbReference type="Proteomes" id="UP000611629">
    <property type="component" value="Unassembled WGS sequence"/>
</dbReference>
<comment type="caution">
    <text evidence="6">The sequence shown here is derived from an EMBL/GenBank/DDBJ whole genome shotgun (WGS) entry which is preliminary data.</text>
</comment>
<dbReference type="InterPro" id="IPR005119">
    <property type="entry name" value="LysR_subst-bd"/>
</dbReference>
<keyword evidence="3" id="KW-0238">DNA-binding</keyword>
<dbReference type="FunFam" id="1.10.10.10:FF:000001">
    <property type="entry name" value="LysR family transcriptional regulator"/>
    <property type="match status" value="1"/>
</dbReference>
<evidence type="ECO:0000256" key="4">
    <source>
        <dbReference type="ARBA" id="ARBA00023163"/>
    </source>
</evidence>
<accession>A0A974BHK5</accession>
<dbReference type="EMBL" id="JACBNQ010000001">
    <property type="protein sequence ID" value="NYB72962.1"/>
    <property type="molecule type" value="Genomic_DNA"/>
</dbReference>
<dbReference type="CDD" id="cd05466">
    <property type="entry name" value="PBP2_LTTR_substrate"/>
    <property type="match status" value="1"/>
</dbReference>
<name>A0A974BHK5_SEDHY</name>
<evidence type="ECO:0000256" key="2">
    <source>
        <dbReference type="ARBA" id="ARBA00023015"/>
    </source>
</evidence>
<reference evidence="6" key="1">
    <citation type="submission" date="2020-07" db="EMBL/GenBank/DDBJ databases">
        <title>Genomic analysis of a strain of Sedimentibacter Hydroxybenzoicus DSM7310.</title>
        <authorList>
            <person name="Ma S."/>
        </authorList>
    </citation>
    <scope>NUCLEOTIDE SEQUENCE</scope>
    <source>
        <strain evidence="6">DSM 7310</strain>
    </source>
</reference>
<dbReference type="InterPro" id="IPR036390">
    <property type="entry name" value="WH_DNA-bd_sf"/>
</dbReference>
<evidence type="ECO:0000256" key="1">
    <source>
        <dbReference type="ARBA" id="ARBA00009437"/>
    </source>
</evidence>
<dbReference type="SUPFAM" id="SSF53850">
    <property type="entry name" value="Periplasmic binding protein-like II"/>
    <property type="match status" value="1"/>
</dbReference>
<evidence type="ECO:0000259" key="5">
    <source>
        <dbReference type="PROSITE" id="PS50931"/>
    </source>
</evidence>
<sequence length="301" mass="34417">MTFQQLEYFIEVARTKHFTQAAQNLYVSQPSLSHSIQVLERELGVPLFIRSSGKKVSLTSYGKAFLPYCKSMMKQLKDGQQILEQMHKPMSGVVTIAYSYVNCSSLIPEMFNRFYEENSYNDTSVQFIVNHEQAVFEQDVVSGKVDLAFACTKSFDGLETMPIYSQELVLMIPANHPLAHKEKLSLYDIKDEQLLHYYAGSNLYNWINEMFQMCSLKPSISTGFKDWSACISYVSLGLGLAISPRLPVDTNLISVVKIDHPMNHRNVYMLWSKAKELSPAAEHVRQYCIEYSSKHFNLLGE</sequence>
<evidence type="ECO:0000313" key="6">
    <source>
        <dbReference type="EMBL" id="NYB72962.1"/>
    </source>
</evidence>
<dbReference type="PANTHER" id="PTHR30419:SF28">
    <property type="entry name" value="HTH-TYPE TRANSCRIPTIONAL REGULATOR BSDA"/>
    <property type="match status" value="1"/>
</dbReference>
<dbReference type="InterPro" id="IPR000847">
    <property type="entry name" value="LysR_HTH_N"/>
</dbReference>
<organism evidence="6 7">
    <name type="scientific">Sedimentibacter hydroxybenzoicus DSM 7310</name>
    <dbReference type="NCBI Taxonomy" id="1123245"/>
    <lineage>
        <taxon>Bacteria</taxon>
        <taxon>Bacillati</taxon>
        <taxon>Bacillota</taxon>
        <taxon>Tissierellia</taxon>
        <taxon>Sedimentibacter</taxon>
    </lineage>
</organism>
<keyword evidence="2" id="KW-0805">Transcription regulation</keyword>